<reference evidence="10" key="2">
    <citation type="submission" date="2014-07" db="EMBL/GenBank/DDBJ databases">
        <authorList>
            <person name="Hull J."/>
        </authorList>
    </citation>
    <scope>NUCLEOTIDE SEQUENCE</scope>
</reference>
<evidence type="ECO:0000256" key="5">
    <source>
        <dbReference type="ARBA" id="ARBA00023158"/>
    </source>
</evidence>
<evidence type="ECO:0000256" key="8">
    <source>
        <dbReference type="RuleBase" id="RU364036"/>
    </source>
</evidence>
<dbReference type="InterPro" id="IPR027157">
    <property type="entry name" value="NCBP2"/>
</dbReference>
<evidence type="ECO:0000313" key="10">
    <source>
        <dbReference type="EMBL" id="JAG03290.1"/>
    </source>
</evidence>
<name>A0A0A9WEK1_LYGHE</name>
<keyword evidence="4 8" id="KW-0694">RNA-binding</keyword>
<dbReference type="PANTHER" id="PTHR18847:SF0">
    <property type="entry name" value="NUCLEAR CAP-BINDING PROTEIN SUBUNIT 2"/>
    <property type="match status" value="1"/>
</dbReference>
<organism evidence="10">
    <name type="scientific">Lygus hesperus</name>
    <name type="common">Western plant bug</name>
    <dbReference type="NCBI Taxonomy" id="30085"/>
    <lineage>
        <taxon>Eukaryota</taxon>
        <taxon>Metazoa</taxon>
        <taxon>Ecdysozoa</taxon>
        <taxon>Arthropoda</taxon>
        <taxon>Hexapoda</taxon>
        <taxon>Insecta</taxon>
        <taxon>Pterygota</taxon>
        <taxon>Neoptera</taxon>
        <taxon>Paraneoptera</taxon>
        <taxon>Hemiptera</taxon>
        <taxon>Heteroptera</taxon>
        <taxon>Panheteroptera</taxon>
        <taxon>Cimicomorpha</taxon>
        <taxon>Miridae</taxon>
        <taxon>Mirini</taxon>
        <taxon>Lygus</taxon>
    </lineage>
</organism>
<dbReference type="SUPFAM" id="SSF54928">
    <property type="entry name" value="RNA-binding domain, RBD"/>
    <property type="match status" value="1"/>
</dbReference>
<evidence type="ECO:0000259" key="9">
    <source>
        <dbReference type="Pfam" id="PF00076"/>
    </source>
</evidence>
<comment type="similarity">
    <text evidence="2 8">Belongs to the RRM NCBP2 family.</text>
</comment>
<dbReference type="EMBL" id="GDHC01017481">
    <property type="protein sequence ID" value="JAQ01148.1"/>
    <property type="molecule type" value="Transcribed_RNA"/>
</dbReference>
<sequence length="125" mass="14065">HTHTCTHSHTCTHTHKLTQGLNRKTYEPCGFCFVEYYDHESARQAHTYVNNTILDGRTIHVDIDDVGFIVGREFGKSSKTGGQIHDDVREEYDVGRGGFSTTKLAEIYVSTHAPTASDRNSDMHP</sequence>
<comment type="subunit">
    <text evidence="8">Component of the nuclear cap-binding complex (CBC), a heterodimer composed of Cbp80 and Cbp20 that interacts with m7GpppG-capped RNA.</text>
</comment>
<dbReference type="GO" id="GO:0000339">
    <property type="term" value="F:RNA cap binding"/>
    <property type="evidence" value="ECO:0007669"/>
    <property type="project" value="InterPro"/>
</dbReference>
<evidence type="ECO:0000256" key="4">
    <source>
        <dbReference type="ARBA" id="ARBA00022884"/>
    </source>
</evidence>
<dbReference type="EMBL" id="GBHO01040314">
    <property type="protein sequence ID" value="JAG03290.1"/>
    <property type="molecule type" value="Transcribed_RNA"/>
</dbReference>
<evidence type="ECO:0000256" key="6">
    <source>
        <dbReference type="ARBA" id="ARBA00023187"/>
    </source>
</evidence>
<evidence type="ECO:0000256" key="7">
    <source>
        <dbReference type="ARBA" id="ARBA00023242"/>
    </source>
</evidence>
<dbReference type="GO" id="GO:0005846">
    <property type="term" value="C:nuclear cap binding complex"/>
    <property type="evidence" value="ECO:0007669"/>
    <property type="project" value="InterPro"/>
</dbReference>
<dbReference type="Pfam" id="PF00076">
    <property type="entry name" value="RRM_1"/>
    <property type="match status" value="1"/>
</dbReference>
<evidence type="ECO:0000256" key="1">
    <source>
        <dbReference type="ARBA" id="ARBA00004123"/>
    </source>
</evidence>
<dbReference type="PANTHER" id="PTHR18847">
    <property type="entry name" value="20 KD NUCLEAR CAP BINDING PROTEIN"/>
    <property type="match status" value="1"/>
</dbReference>
<dbReference type="InterPro" id="IPR012677">
    <property type="entry name" value="Nucleotide-bd_a/b_plait_sf"/>
</dbReference>
<dbReference type="GO" id="GO:0005634">
    <property type="term" value="C:nucleus"/>
    <property type="evidence" value="ECO:0007669"/>
    <property type="project" value="UniProtKB-SubCell"/>
</dbReference>
<keyword evidence="7 8" id="KW-0539">Nucleus</keyword>
<feature type="domain" description="RRM" evidence="9">
    <location>
        <begin position="25"/>
        <end position="60"/>
    </location>
</feature>
<keyword evidence="5" id="KW-0943">RNA-mediated gene silencing</keyword>
<comment type="subcellular location">
    <subcellularLocation>
        <location evidence="1 8">Nucleus</location>
    </subcellularLocation>
</comment>
<keyword evidence="6 8" id="KW-0508">mRNA splicing</keyword>
<keyword evidence="3 8" id="KW-0507">mRNA processing</keyword>
<dbReference type="GO" id="GO:0031047">
    <property type="term" value="P:regulatory ncRNA-mediated gene silencing"/>
    <property type="evidence" value="ECO:0007669"/>
    <property type="project" value="UniProtKB-KW"/>
</dbReference>
<reference evidence="10" key="1">
    <citation type="journal article" date="2014" name="PLoS ONE">
        <title>Transcriptome-Based Identification of ABC Transporters in the Western Tarnished Plant Bug Lygus hesperus.</title>
        <authorList>
            <person name="Hull J.J."/>
            <person name="Chaney K."/>
            <person name="Geib S.M."/>
            <person name="Fabrick J.A."/>
            <person name="Brent C.S."/>
            <person name="Walsh D."/>
            <person name="Lavine L.C."/>
        </authorList>
    </citation>
    <scope>NUCLEOTIDE SEQUENCE</scope>
</reference>
<evidence type="ECO:0000256" key="2">
    <source>
        <dbReference type="ARBA" id="ARBA00010725"/>
    </source>
</evidence>
<dbReference type="AlphaFoldDB" id="A0A0A9WEK1"/>
<protein>
    <recommendedName>
        <fullName evidence="8">Nuclear cap-binding protein subunit 2</fullName>
    </recommendedName>
    <alternativeName>
        <fullName evidence="8">20 kDa nuclear cap-binding protein</fullName>
    </alternativeName>
</protein>
<feature type="non-terminal residue" evidence="10">
    <location>
        <position position="1"/>
    </location>
</feature>
<dbReference type="InterPro" id="IPR000504">
    <property type="entry name" value="RRM_dom"/>
</dbReference>
<comment type="function">
    <text evidence="8">Component of the cap-binding complex (CBC), which binds co-transcriptionally to the 5' cap of pre-mRNAs and is involved in various processes such as pre-mRNA splicing and RNA-mediated gene silencing (RNAi). The CBC complex is involved in miRNA-mediated RNA interference and is required for primary microRNAs (miRNAs) processing. Also involved in innate immunity via the short interfering RNAs (siRNAs) processing machinery by restricting the viral RNA production. In the CBC complex, Cbp20 recognizes and binds capped RNAs (m7GpppG-capped RNA) but requires Cbp80 to stabilize the movement of its N-terminal loop and lock the CBC into a high affinity cap-binding state with the cap structure.</text>
</comment>
<gene>
    <name evidence="10" type="primary">NCBP2_0</name>
    <name evidence="11" type="synonym">NCBP2_1</name>
    <name evidence="10" type="ORF">CM83_17363</name>
    <name evidence="11" type="ORF">g.68557</name>
</gene>
<reference evidence="11" key="3">
    <citation type="journal article" date="2016" name="Gigascience">
        <title>De novo construction of an expanded transcriptome assembly for the western tarnished plant bug, Lygus hesperus.</title>
        <authorList>
            <person name="Tassone E.E."/>
            <person name="Geib S.M."/>
            <person name="Hall B."/>
            <person name="Fabrick J.A."/>
            <person name="Brent C.S."/>
            <person name="Hull J.J."/>
        </authorList>
    </citation>
    <scope>NUCLEOTIDE SEQUENCE</scope>
</reference>
<proteinExistence type="inferred from homology"/>
<dbReference type="Gene3D" id="3.30.70.330">
    <property type="match status" value="1"/>
</dbReference>
<accession>A0A0A9WEK1</accession>
<evidence type="ECO:0000256" key="3">
    <source>
        <dbReference type="ARBA" id="ARBA00022664"/>
    </source>
</evidence>
<evidence type="ECO:0000313" key="11">
    <source>
        <dbReference type="EMBL" id="JAQ01148.1"/>
    </source>
</evidence>
<dbReference type="GO" id="GO:0045292">
    <property type="term" value="P:mRNA cis splicing, via spliceosome"/>
    <property type="evidence" value="ECO:0007669"/>
    <property type="project" value="InterPro"/>
</dbReference>
<dbReference type="InterPro" id="IPR035979">
    <property type="entry name" value="RBD_domain_sf"/>
</dbReference>